<evidence type="ECO:0000313" key="2">
    <source>
        <dbReference type="EMBL" id="QGG48175.1"/>
    </source>
</evidence>
<organism evidence="2 3">
    <name type="scientific">Heliorestis convoluta</name>
    <dbReference type="NCBI Taxonomy" id="356322"/>
    <lineage>
        <taxon>Bacteria</taxon>
        <taxon>Bacillati</taxon>
        <taxon>Bacillota</taxon>
        <taxon>Clostridia</taxon>
        <taxon>Eubacteriales</taxon>
        <taxon>Heliobacteriaceae</taxon>
        <taxon>Heliorestis</taxon>
    </lineage>
</organism>
<evidence type="ECO:0000256" key="1">
    <source>
        <dbReference type="SAM" id="MobiDB-lite"/>
    </source>
</evidence>
<proteinExistence type="predicted"/>
<gene>
    <name evidence="2" type="ORF">FTV88_2077</name>
</gene>
<dbReference type="Proteomes" id="UP000366051">
    <property type="component" value="Chromosome"/>
</dbReference>
<dbReference type="Pfam" id="PF12611">
    <property type="entry name" value="Flagellar_put"/>
    <property type="match status" value="1"/>
</dbReference>
<dbReference type="AlphaFoldDB" id="A0A5Q2N6J2"/>
<feature type="compositionally biased region" description="Low complexity" evidence="1">
    <location>
        <begin position="14"/>
        <end position="29"/>
    </location>
</feature>
<dbReference type="KEGG" id="hcv:FTV88_2077"/>
<dbReference type="EMBL" id="CP045875">
    <property type="protein sequence ID" value="QGG48175.1"/>
    <property type="molecule type" value="Genomic_DNA"/>
</dbReference>
<dbReference type="RefSeq" id="WP_153725418.1">
    <property type="nucleotide sequence ID" value="NZ_CP045875.1"/>
</dbReference>
<protein>
    <submittedName>
        <fullName evidence="2">Flagellar operon protein</fullName>
    </submittedName>
</protein>
<accession>A0A5Q2N6J2</accession>
<dbReference type="NCBIfam" id="TIGR02530">
    <property type="entry name" value="flg_new"/>
    <property type="match status" value="1"/>
</dbReference>
<keyword evidence="3" id="KW-1185">Reference proteome</keyword>
<name>A0A5Q2N6J2_9FIRM</name>
<keyword evidence="2" id="KW-0969">Cilium</keyword>
<sequence>MDKPFFHPQPMIPGVGKATSTGKSSTKTSNHTDKDSFQKILHQEASKVKFSSHAQQRLNQRNISFGEKEMTQLTEALCKAESKGAKEALVMMKDLALVVSIQNRTVITAAHGNQLKDNVFTKIDSAVIIPE</sequence>
<reference evidence="3" key="1">
    <citation type="submission" date="2019-11" db="EMBL/GenBank/DDBJ databases">
        <title>Genome sequence of Heliorestis convoluta strain HH, an alkaliphilic and minimalistic phototrophic bacterium from a soda lake in Egypt.</title>
        <authorList>
            <person name="Dewey E.D."/>
            <person name="Stokes L.M."/>
            <person name="Burchell B.M."/>
            <person name="Shaffer K.N."/>
            <person name="Huntington A.M."/>
            <person name="Baker J.M."/>
            <person name="Nadendla S."/>
            <person name="Giglio M.G."/>
            <person name="Touchman J.W."/>
            <person name="Blankenship R.E."/>
            <person name="Madigan M.T."/>
            <person name="Sattley W.M."/>
        </authorList>
    </citation>
    <scope>NUCLEOTIDE SEQUENCE [LARGE SCALE GENOMIC DNA]</scope>
    <source>
        <strain evidence="3">HH</strain>
    </source>
</reference>
<keyword evidence="2" id="KW-0966">Cell projection</keyword>
<keyword evidence="2" id="KW-0282">Flagellum</keyword>
<dbReference type="OrthoDB" id="165650at2"/>
<dbReference type="InterPro" id="IPR013367">
    <property type="entry name" value="Flagellar_put"/>
</dbReference>
<feature type="region of interest" description="Disordered" evidence="1">
    <location>
        <begin position="1"/>
        <end position="35"/>
    </location>
</feature>
<evidence type="ECO:0000313" key="3">
    <source>
        <dbReference type="Proteomes" id="UP000366051"/>
    </source>
</evidence>